<keyword evidence="2" id="KW-1185">Reference proteome</keyword>
<comment type="caution">
    <text evidence="1">The sequence shown here is derived from an EMBL/GenBank/DDBJ whole genome shotgun (WGS) entry which is preliminary data.</text>
</comment>
<dbReference type="Proteomes" id="UP000682403">
    <property type="component" value="Unassembled WGS sequence"/>
</dbReference>
<accession>A0ABS5L9L3</accession>
<reference evidence="1 2" key="1">
    <citation type="submission" date="2021-04" db="EMBL/GenBank/DDBJ databases">
        <title>Metabacillus sp. strain KIGAM252 whole genome sequence.</title>
        <authorList>
            <person name="Seo M.-J."/>
            <person name="Cho E.-S."/>
            <person name="Hwang C.Y."/>
            <person name="Yoon D.J."/>
        </authorList>
    </citation>
    <scope>NUCLEOTIDE SEQUENCE [LARGE SCALE GENOMIC DNA]</scope>
    <source>
        <strain evidence="1 2">KIGAM252</strain>
    </source>
</reference>
<evidence type="ECO:0000313" key="1">
    <source>
        <dbReference type="EMBL" id="MBS2967417.1"/>
    </source>
</evidence>
<name>A0ABS5L9L3_9BACI</name>
<organism evidence="1 2">
    <name type="scientific">Metabacillus flavus</name>
    <dbReference type="NCBI Taxonomy" id="2823519"/>
    <lineage>
        <taxon>Bacteria</taxon>
        <taxon>Bacillati</taxon>
        <taxon>Bacillota</taxon>
        <taxon>Bacilli</taxon>
        <taxon>Bacillales</taxon>
        <taxon>Bacillaceae</taxon>
        <taxon>Metabacillus</taxon>
    </lineage>
</organism>
<sequence>MDDDSRESYRRDSILETLVITANRYDFELDLILTVDGKAVTGGLISASDYLEGLGHLFEQRADEHSAKLSERFYEASKGAGDHGTAAFIHLKNVYIEGEKAAVSAFWRGRLDQVSGFVIGKPVRRTQ</sequence>
<proteinExistence type="predicted"/>
<dbReference type="InterPro" id="IPR049644">
    <property type="entry name" value="GvpU-like"/>
</dbReference>
<gene>
    <name evidence="1" type="ORF">J9317_01250</name>
</gene>
<evidence type="ECO:0000313" key="2">
    <source>
        <dbReference type="Proteomes" id="UP000682403"/>
    </source>
</evidence>
<protein>
    <submittedName>
        <fullName evidence="1">Gas vesicle protein GvpU</fullName>
    </submittedName>
</protein>
<dbReference type="RefSeq" id="WP_211555849.1">
    <property type="nucleotide sequence ID" value="NZ_JAGVRK010000001.1"/>
</dbReference>
<dbReference type="NCBIfam" id="NF041667">
    <property type="entry name" value="GvpU"/>
    <property type="match status" value="1"/>
</dbReference>
<dbReference type="EMBL" id="JAGVRK010000001">
    <property type="protein sequence ID" value="MBS2967417.1"/>
    <property type="molecule type" value="Genomic_DNA"/>
</dbReference>